<proteinExistence type="predicted"/>
<evidence type="ECO:0000313" key="3">
    <source>
        <dbReference type="Proteomes" id="UP000243459"/>
    </source>
</evidence>
<protein>
    <submittedName>
        <fullName evidence="2">Uncharacterized protein</fullName>
    </submittedName>
</protein>
<gene>
    <name evidence="2" type="ORF">A4U43_C04F32820</name>
</gene>
<dbReference type="Gramene" id="ONK73553">
    <property type="protein sequence ID" value="ONK73553"/>
    <property type="gene ID" value="A4U43_C04F32820"/>
</dbReference>
<accession>A0A5P1F743</accession>
<evidence type="ECO:0000256" key="1">
    <source>
        <dbReference type="SAM" id="MobiDB-lite"/>
    </source>
</evidence>
<dbReference type="PANTHER" id="PTHR46250:SF15">
    <property type="entry name" value="OS01G0523800 PROTEIN"/>
    <property type="match status" value="1"/>
</dbReference>
<name>A0A5P1F743_ASPOF</name>
<feature type="region of interest" description="Disordered" evidence="1">
    <location>
        <begin position="46"/>
        <end position="81"/>
    </location>
</feature>
<dbReference type="AlphaFoldDB" id="A0A5P1F743"/>
<reference evidence="3" key="1">
    <citation type="journal article" date="2017" name="Nat. Commun.">
        <title>The asparagus genome sheds light on the origin and evolution of a young Y chromosome.</title>
        <authorList>
            <person name="Harkess A."/>
            <person name="Zhou J."/>
            <person name="Xu C."/>
            <person name="Bowers J.E."/>
            <person name="Van der Hulst R."/>
            <person name="Ayyampalayam S."/>
            <person name="Mercati F."/>
            <person name="Riccardi P."/>
            <person name="McKain M.R."/>
            <person name="Kakrana A."/>
            <person name="Tang H."/>
            <person name="Ray J."/>
            <person name="Groenendijk J."/>
            <person name="Arikit S."/>
            <person name="Mathioni S.M."/>
            <person name="Nakano M."/>
            <person name="Shan H."/>
            <person name="Telgmann-Rauber A."/>
            <person name="Kanno A."/>
            <person name="Yue Z."/>
            <person name="Chen H."/>
            <person name="Li W."/>
            <person name="Chen Y."/>
            <person name="Xu X."/>
            <person name="Zhang Y."/>
            <person name="Luo S."/>
            <person name="Chen H."/>
            <person name="Gao J."/>
            <person name="Mao Z."/>
            <person name="Pires J.C."/>
            <person name="Luo M."/>
            <person name="Kudrna D."/>
            <person name="Wing R.A."/>
            <person name="Meyers B.C."/>
            <person name="Yi K."/>
            <person name="Kong H."/>
            <person name="Lavrijsen P."/>
            <person name="Sunseri F."/>
            <person name="Falavigna A."/>
            <person name="Ye Y."/>
            <person name="Leebens-Mack J.H."/>
            <person name="Chen G."/>
        </authorList>
    </citation>
    <scope>NUCLEOTIDE SEQUENCE [LARGE SCALE GENOMIC DNA]</scope>
    <source>
        <strain evidence="3">cv. DH0086</strain>
    </source>
</reference>
<organism evidence="2 3">
    <name type="scientific">Asparagus officinalis</name>
    <name type="common">Garden asparagus</name>
    <dbReference type="NCBI Taxonomy" id="4686"/>
    <lineage>
        <taxon>Eukaryota</taxon>
        <taxon>Viridiplantae</taxon>
        <taxon>Streptophyta</taxon>
        <taxon>Embryophyta</taxon>
        <taxon>Tracheophyta</taxon>
        <taxon>Spermatophyta</taxon>
        <taxon>Magnoliopsida</taxon>
        <taxon>Liliopsida</taxon>
        <taxon>Asparagales</taxon>
        <taxon>Asparagaceae</taxon>
        <taxon>Asparagoideae</taxon>
        <taxon>Asparagus</taxon>
    </lineage>
</organism>
<keyword evidence="3" id="KW-1185">Reference proteome</keyword>
<dbReference type="EMBL" id="CM007384">
    <property type="protein sequence ID" value="ONK73553.1"/>
    <property type="molecule type" value="Genomic_DNA"/>
</dbReference>
<feature type="compositionally biased region" description="Basic and acidic residues" evidence="1">
    <location>
        <begin position="46"/>
        <end position="58"/>
    </location>
</feature>
<dbReference type="Proteomes" id="UP000243459">
    <property type="component" value="Chromosome 4"/>
</dbReference>
<evidence type="ECO:0000313" key="2">
    <source>
        <dbReference type="EMBL" id="ONK73553.1"/>
    </source>
</evidence>
<sequence length="174" mass="19940">MLHKFKEKAFPHLDTLSIVFGKDRATGKGMEHPYDVIEELDREAGHDTDADDIPKSHSQEVIPENTGEASSKHKKKGRLSGDNESFEIMRESFAYVGSELFRSSQLIKAELDEVTLTEKRKRFTKHVMNMNLSMNECLTAIGAIGTNRDLLDLFFTLSDDLKNIWVRRYASRQF</sequence>
<dbReference type="PANTHER" id="PTHR46250">
    <property type="entry name" value="MYB/SANT-LIKE DNA-BINDING DOMAIN PROTEIN-RELATED"/>
    <property type="match status" value="1"/>
</dbReference>